<comment type="caution">
    <text evidence="7">The sequence shown here is derived from an EMBL/GenBank/DDBJ whole genome shotgun (WGS) entry which is preliminary data.</text>
</comment>
<evidence type="ECO:0000259" key="6">
    <source>
        <dbReference type="Pfam" id="PF01979"/>
    </source>
</evidence>
<evidence type="ECO:0000313" key="7">
    <source>
        <dbReference type="EMBL" id="KIL42288.1"/>
    </source>
</evidence>
<dbReference type="InterPro" id="IPR032466">
    <property type="entry name" value="Metal_Hydrolase"/>
</dbReference>
<keyword evidence="8" id="KW-1185">Reference proteome</keyword>
<reference evidence="7 8" key="1">
    <citation type="submission" date="2014-12" db="EMBL/GenBank/DDBJ databases">
        <title>Draft genome sequence of Paenibacillus kamchatkensis strain B-2647.</title>
        <authorList>
            <person name="Karlyshev A.V."/>
            <person name="Kudryashova E.B."/>
        </authorList>
    </citation>
    <scope>NUCLEOTIDE SEQUENCE [LARGE SCALE GENOMIC DNA]</scope>
    <source>
        <strain evidence="7 8">VKM B-2647</strain>
    </source>
</reference>
<organism evidence="7 8">
    <name type="scientific">Gordoniibacillus kamchatkensis</name>
    <dbReference type="NCBI Taxonomy" id="1590651"/>
    <lineage>
        <taxon>Bacteria</taxon>
        <taxon>Bacillati</taxon>
        <taxon>Bacillota</taxon>
        <taxon>Bacilli</taxon>
        <taxon>Bacillales</taxon>
        <taxon>Paenibacillaceae</taxon>
        <taxon>Gordoniibacillus</taxon>
    </lineage>
</organism>
<dbReference type="Proteomes" id="UP000031967">
    <property type="component" value="Unassembled WGS sequence"/>
</dbReference>
<accession>A0ABR5AN99</accession>
<name>A0ABR5AN99_9BACL</name>
<evidence type="ECO:0000256" key="3">
    <source>
        <dbReference type="ARBA" id="ARBA00022801"/>
    </source>
</evidence>
<dbReference type="SUPFAM" id="SSF51556">
    <property type="entry name" value="Metallo-dependent hydrolases"/>
    <property type="match status" value="1"/>
</dbReference>
<dbReference type="NCBIfam" id="TIGR00221">
    <property type="entry name" value="nagA"/>
    <property type="match status" value="1"/>
</dbReference>
<dbReference type="PANTHER" id="PTHR11113">
    <property type="entry name" value="N-ACETYLGLUCOSAMINE-6-PHOSPHATE DEACETYLASE"/>
    <property type="match status" value="1"/>
</dbReference>
<gene>
    <name evidence="7" type="ORF">SD70_01840</name>
</gene>
<evidence type="ECO:0000256" key="5">
    <source>
        <dbReference type="PIRNR" id="PIRNR038994"/>
    </source>
</evidence>
<keyword evidence="4 5" id="KW-0119">Carbohydrate metabolism</keyword>
<evidence type="ECO:0000256" key="2">
    <source>
        <dbReference type="ARBA" id="ARBA00022723"/>
    </source>
</evidence>
<sequence length="398" mass="41615">MKSAAGKTSGGVRHAAVVTETGTLNDAVLLWRDGTIAYVGSEADVPAELKPLLDASADAGGDWLLPGFIDIHVHGGYGGDFMEATAEAYDAITSFHARNGTTGMLATTVTASREAIDRVLEAVESYRSSRAGGTGAELYGVHLEGPFISPKWPGAQNPNFIVDANKEWLEAWTARYPGLIRMVTLAPERPGALDVVSWLASHGIIAACGHTDATYADIQAAAAHGLSHAVHTFNAMRGLHHREPGTVGAVLTDPRLHAEVIADGLHVHPAGIKLLTQVKTQRNLILITDAISAAGLGDGDYSLGGLDVVVKDGAARLKEGGALAGSTLTMIGAFRYMVLEIGLSVPKASELGSGNPARRLGLYGETGSIAAGKRADLLQVGASNLELRQVWKRGAKLE</sequence>
<dbReference type="PANTHER" id="PTHR11113:SF14">
    <property type="entry name" value="N-ACETYLGLUCOSAMINE-6-PHOSPHATE DEACETYLASE"/>
    <property type="match status" value="1"/>
</dbReference>
<dbReference type="Pfam" id="PF01979">
    <property type="entry name" value="Amidohydro_1"/>
    <property type="match status" value="1"/>
</dbReference>
<evidence type="ECO:0000313" key="8">
    <source>
        <dbReference type="Proteomes" id="UP000031967"/>
    </source>
</evidence>
<keyword evidence="2" id="KW-0479">Metal-binding</keyword>
<dbReference type="Gene3D" id="2.30.40.10">
    <property type="entry name" value="Urease, subunit C, domain 1"/>
    <property type="match status" value="1"/>
</dbReference>
<dbReference type="Gene3D" id="3.20.20.140">
    <property type="entry name" value="Metal-dependent hydrolases"/>
    <property type="match status" value="1"/>
</dbReference>
<dbReference type="PIRSF" id="PIRSF038994">
    <property type="entry name" value="NagA"/>
    <property type="match status" value="1"/>
</dbReference>
<dbReference type="InterPro" id="IPR011059">
    <property type="entry name" value="Metal-dep_hydrolase_composite"/>
</dbReference>
<evidence type="ECO:0000256" key="1">
    <source>
        <dbReference type="ARBA" id="ARBA00010716"/>
    </source>
</evidence>
<dbReference type="EMBL" id="JXAK01000002">
    <property type="protein sequence ID" value="KIL42288.1"/>
    <property type="molecule type" value="Genomic_DNA"/>
</dbReference>
<dbReference type="InterPro" id="IPR006680">
    <property type="entry name" value="Amidohydro-rel"/>
</dbReference>
<keyword evidence="3 5" id="KW-0378">Hydrolase</keyword>
<evidence type="ECO:0000256" key="4">
    <source>
        <dbReference type="ARBA" id="ARBA00023277"/>
    </source>
</evidence>
<feature type="domain" description="Amidohydrolase-related" evidence="6">
    <location>
        <begin position="64"/>
        <end position="392"/>
    </location>
</feature>
<dbReference type="InterPro" id="IPR003764">
    <property type="entry name" value="GlcNAc_6-P_deAcase"/>
</dbReference>
<comment type="similarity">
    <text evidence="1 5">Belongs to the metallo-dependent hydrolases superfamily. NagA family.</text>
</comment>
<proteinExistence type="inferred from homology"/>
<dbReference type="CDD" id="cd00854">
    <property type="entry name" value="NagA"/>
    <property type="match status" value="1"/>
</dbReference>
<protein>
    <submittedName>
        <fullName evidence="7">N-acetylglucosamine-6-phosphate deacetylase</fullName>
    </submittedName>
</protein>
<dbReference type="RefSeq" id="WP_041045058.1">
    <property type="nucleotide sequence ID" value="NZ_JXAK01000002.1"/>
</dbReference>
<dbReference type="SUPFAM" id="SSF51338">
    <property type="entry name" value="Composite domain of metallo-dependent hydrolases"/>
    <property type="match status" value="1"/>
</dbReference>